<evidence type="ECO:0000313" key="2">
    <source>
        <dbReference type="EMBL" id="CBJ26933.1"/>
    </source>
</evidence>
<dbReference type="EMBL" id="FN649734">
    <property type="protein sequence ID" value="CBJ26933.1"/>
    <property type="molecule type" value="Genomic_DNA"/>
</dbReference>
<evidence type="ECO:0000256" key="1">
    <source>
        <dbReference type="SAM" id="MobiDB-lite"/>
    </source>
</evidence>
<feature type="compositionally biased region" description="Low complexity" evidence="1">
    <location>
        <begin position="23"/>
        <end position="38"/>
    </location>
</feature>
<name>D7G386_ECTSI</name>
<dbReference type="Proteomes" id="UP000002630">
    <property type="component" value="Linkage Group LG09"/>
</dbReference>
<dbReference type="OrthoDB" id="205412at2759"/>
<dbReference type="EMBL" id="FN648708">
    <property type="protein sequence ID" value="CBJ26933.1"/>
    <property type="molecule type" value="Genomic_DNA"/>
</dbReference>
<organism evidence="2 3">
    <name type="scientific">Ectocarpus siliculosus</name>
    <name type="common">Brown alga</name>
    <name type="synonym">Conferva siliculosa</name>
    <dbReference type="NCBI Taxonomy" id="2880"/>
    <lineage>
        <taxon>Eukaryota</taxon>
        <taxon>Sar</taxon>
        <taxon>Stramenopiles</taxon>
        <taxon>Ochrophyta</taxon>
        <taxon>PX clade</taxon>
        <taxon>Phaeophyceae</taxon>
        <taxon>Ectocarpales</taxon>
        <taxon>Ectocarpaceae</taxon>
        <taxon>Ectocarpus</taxon>
    </lineage>
</organism>
<evidence type="ECO:0000313" key="3">
    <source>
        <dbReference type="Proteomes" id="UP000002630"/>
    </source>
</evidence>
<accession>D7G386</accession>
<gene>
    <name evidence="2" type="ORF">Esi_0050_0084</name>
</gene>
<dbReference type="AlphaFoldDB" id="D7G386"/>
<protein>
    <submittedName>
        <fullName evidence="2">Uncharacterized protein</fullName>
    </submittedName>
</protein>
<dbReference type="InParanoid" id="D7G386"/>
<sequence>MGYPDSTSDGAGRPASTAPPSPSSSAASSTAASSAAAPVFAGVREQEPSSTMSPRRRREVGGGGAGSIPSPAAPVAEVRTASHRIMKLAPRVYQAPTLRYCCVQVLAEHADKIVDLRGVGQDTARQLLEEIMGRQKLTYPLAKVFMNCGDDELSSAIASLNLWDAIPAGRQGRHSRHL</sequence>
<reference evidence="2 3" key="1">
    <citation type="journal article" date="2010" name="Nature">
        <title>The Ectocarpus genome and the independent evolution of multicellularity in brown algae.</title>
        <authorList>
            <person name="Cock J.M."/>
            <person name="Sterck L."/>
            <person name="Rouze P."/>
            <person name="Scornet D."/>
            <person name="Allen A.E."/>
            <person name="Amoutzias G."/>
            <person name="Anthouard V."/>
            <person name="Artiguenave F."/>
            <person name="Aury J.M."/>
            <person name="Badger J.H."/>
            <person name="Beszteri B."/>
            <person name="Billiau K."/>
            <person name="Bonnet E."/>
            <person name="Bothwell J.H."/>
            <person name="Bowler C."/>
            <person name="Boyen C."/>
            <person name="Brownlee C."/>
            <person name="Carrano C.J."/>
            <person name="Charrier B."/>
            <person name="Cho G.Y."/>
            <person name="Coelho S.M."/>
            <person name="Collen J."/>
            <person name="Corre E."/>
            <person name="Da Silva C."/>
            <person name="Delage L."/>
            <person name="Delaroque N."/>
            <person name="Dittami S.M."/>
            <person name="Doulbeau S."/>
            <person name="Elias M."/>
            <person name="Farnham G."/>
            <person name="Gachon C.M."/>
            <person name="Gschloessl B."/>
            <person name="Heesch S."/>
            <person name="Jabbari K."/>
            <person name="Jubin C."/>
            <person name="Kawai H."/>
            <person name="Kimura K."/>
            <person name="Kloareg B."/>
            <person name="Kupper F.C."/>
            <person name="Lang D."/>
            <person name="Le Bail A."/>
            <person name="Leblanc C."/>
            <person name="Lerouge P."/>
            <person name="Lohr M."/>
            <person name="Lopez P.J."/>
            <person name="Martens C."/>
            <person name="Maumus F."/>
            <person name="Michel G."/>
            <person name="Miranda-Saavedra D."/>
            <person name="Morales J."/>
            <person name="Moreau H."/>
            <person name="Motomura T."/>
            <person name="Nagasato C."/>
            <person name="Napoli C.A."/>
            <person name="Nelson D.R."/>
            <person name="Nyvall-Collen P."/>
            <person name="Peters A.F."/>
            <person name="Pommier C."/>
            <person name="Potin P."/>
            <person name="Poulain J."/>
            <person name="Quesneville H."/>
            <person name="Read B."/>
            <person name="Rensing S.A."/>
            <person name="Ritter A."/>
            <person name="Rousvoal S."/>
            <person name="Samanta M."/>
            <person name="Samson G."/>
            <person name="Schroeder D.C."/>
            <person name="Segurens B."/>
            <person name="Strittmatter M."/>
            <person name="Tonon T."/>
            <person name="Tregear J.W."/>
            <person name="Valentin K."/>
            <person name="von Dassow P."/>
            <person name="Yamagishi T."/>
            <person name="Van de Peer Y."/>
            <person name="Wincker P."/>
        </authorList>
    </citation>
    <scope>NUCLEOTIDE SEQUENCE [LARGE SCALE GENOMIC DNA]</scope>
    <source>
        <strain evidence="3">Ec32 / CCAP1310/4</strain>
    </source>
</reference>
<proteinExistence type="predicted"/>
<feature type="region of interest" description="Disordered" evidence="1">
    <location>
        <begin position="1"/>
        <end position="72"/>
    </location>
</feature>
<keyword evidence="3" id="KW-1185">Reference proteome</keyword>